<organism evidence="1 2">
    <name type="scientific">Camellia lanceoleosa</name>
    <dbReference type="NCBI Taxonomy" id="1840588"/>
    <lineage>
        <taxon>Eukaryota</taxon>
        <taxon>Viridiplantae</taxon>
        <taxon>Streptophyta</taxon>
        <taxon>Embryophyta</taxon>
        <taxon>Tracheophyta</taxon>
        <taxon>Spermatophyta</taxon>
        <taxon>Magnoliopsida</taxon>
        <taxon>eudicotyledons</taxon>
        <taxon>Gunneridae</taxon>
        <taxon>Pentapetalae</taxon>
        <taxon>asterids</taxon>
        <taxon>Ericales</taxon>
        <taxon>Theaceae</taxon>
        <taxon>Camellia</taxon>
    </lineage>
</organism>
<keyword evidence="1" id="KW-0347">Helicase</keyword>
<keyword evidence="2" id="KW-1185">Reference proteome</keyword>
<gene>
    <name evidence="1" type="ORF">LOK49_LG02G00331</name>
</gene>
<evidence type="ECO:0000313" key="1">
    <source>
        <dbReference type="EMBL" id="KAI8025729.1"/>
    </source>
</evidence>
<keyword evidence="1" id="KW-0547">Nucleotide-binding</keyword>
<protein>
    <submittedName>
        <fullName evidence="1">ATP-dependent helicase BRM</fullName>
    </submittedName>
</protein>
<dbReference type="EMBL" id="CM045760">
    <property type="protein sequence ID" value="KAI8025729.1"/>
    <property type="molecule type" value="Genomic_DNA"/>
</dbReference>
<keyword evidence="1" id="KW-0067">ATP-binding</keyword>
<accession>A0ACC0IKA3</accession>
<comment type="caution">
    <text evidence="1">The sequence shown here is derived from an EMBL/GenBank/DDBJ whole genome shotgun (WGS) entry which is preliminary data.</text>
</comment>
<evidence type="ECO:0000313" key="2">
    <source>
        <dbReference type="Proteomes" id="UP001060215"/>
    </source>
</evidence>
<name>A0ACC0IKA3_9ERIC</name>
<sequence length="2777" mass="310927">MAALSTIIKRRSISSSSSCNLGNLIRSSRWVSTQPMVDSHDPSFVQRIRDLPKDLPVTEGCGAYVAVKQEMMQPTASIKDRPAFAMINDAEKKGLITPGKTVLIEPTSGNMGISMAFMAAMKGYKMVLTMPSYTSLERRVTMRAFGADLILTDPTKGMGGTVKKAYELLESTPDAFMLQQFSNPANTQVHFETTGPEIWEDTCGKVDIFIMGIGSGGTVSGVGQYLKSQNPNVKIYGLEPEESNVLNGGKPGPHHITGNGVGFKPDILDMDVMEEVLMVSSEDSVNMARQLALKEGLMVGISSGANTVAALRLARRPENKGKLIVEGVSLLLIAGHSSSIRTGISVKSYSLFYRSLSIDHSFGGYELSLQQQLLRKPEGNEAILAYQAGGLHGVLGGGNFASSSGMMQLPQQSRKLIDLSQQHSAAHIRDPGQNRSQGIEQQMLNPMQQAYLQYAFHATQQNPGIQSQQQAKMGMMGHLSGKDQETRMGNLKMQELMSIQAANQAQTSSSKKPPERFAHGEKQTEQAQQAVSDQRSDPKPPTQSTSMGQLMQGNVVRPMQAPQAQQNIQSMANSQLAVAAHMQALALERNIDLSLPANANLMAQLIPLMQSRMLAQQKANENNMVAQSSSPVSMPKQRVGSPQVATESSPRQNSSSDVSGQSGATKARQTVAPGQFGTTLNATTANNANNIPVQQFSAHGRENQVLPRQTMMLGNGMPPIHPPQSSVNLNQGVDHSLHTKSTLTGPENLQMQYNKQLSRSSLQSATSPIDGGPGNPFSSRGGAVAQMQQPRTGFTKQQLHVLKAQILAFRRLKKGDGTLPQELLRAIAPPPLETQPQQVVVPAGTSNQDRSAGKNAEDHARQLESSEKDPQVVASSSGLKNSKEEAFSGDEKATALTVHSQGMTSVTKEPIPVLPSGKEEQQAAIFPVKSEQEVERSNEKTPIRSDLTMDRGKAVAPQVAVSDSIQAKKPVQANNVPQPKDVGSTRKYHGPLFDFPFFTRKHDSFGSMMTMNNNNLTLAYDVKDLLLEEGMEVLTKKRAENLRKISGLLAVNLERKRIRPDLVLRLQIEERKLRLLDLQARLRDEVDQQQQEIMAMPDRPYRKFVRLCERQRMELTRQVQASQKAVREKQLKSIFQWRKKLLEAHWAIRDARTARNRGVAKYHEKMLREFSKRKDDDRNRRMEALKNNDVERYREMLLEQQTSMPGDAAERYAVLSSFLTQTEEYLHKLGSKITAAKNQQEVEEAANAAAAAARIQGLSEEEVRAAAACAGEEVTIRNRFSEMNAPKENSSVNKYYNLAHAVSERVIRQPSMLRAGTLRDYQLVGLQWMLSLYNNKLNGILADEMGLGKTVQVMALIAYLMEFKGNYGPHLIIVPNAVLVNWKSELHNWLPSASCIFYVGVKDQRSKLFSQEVCAMKFNVLVTTYEFIMYDRSKLSKVDWKYIIIDEAQRMKDRESVLSRDLDRYRCQRRLLLTGTPLQNDLKELWSLLNLLLPEVFDNRKAFHDWFSKPFQKEGPTHNAEDDWLETEKKVIIIHRLHQILEPFMLRRRVEDVEGSLPPKVSIVLRCRMSAIQGAIYDWIKYTGTIRVDPEDEKRKVQKSSIYQAKTYKPLNNRCMELRKTCNQPLITLILMICPRIFLILIKLQRTGHRVLLFSTMTKLLDLLEEYLQWRRLVYRRIDGTTSLEDRESAIVEFNSPDTDCFIFLLSIRAAGRGLNLQTADTVIIYDPDPNPKNEEQAVARAHRIGQKREVKVIYMEAVVDKISSHQKEDEFKSGGVVDSEDDLAGKDRYMGSIESLIRKNIQQYKIDMADEVINAGRFDQRTTHEERRLTLETLLHDEERYQETVHDVPSLQQVNRMIARSEEEVELFDQMDEELDWTEEMMKYDQVPKWLRAGTREVNATIANLSKKPSKNTLLGGSIGVESGEMASDLTEKKRGRPKGKKFPIYTEVDDENGEFSEASSEERNGYSAQEEEGEINEFEEEEFIGAVEALPANKDQSEEDGPVGAVGYEYARAAESTRQNHTAEEAGSSGSSADGQRLTQRVASPSISSQKFGSLSALDARPSSLSKRLTDELEEGEIAMSGDSHVDLQQSGSWIQDREEGEDEQVLQPKIKRKRSIRLRPRYTAERSEEKYPNEKPSLHRGDLSQLPFQVGHKYEPQLRNDSEPKKLAESNALKHDQSDSSSKSRQNLPSRRIANTSKVHASLKSGRLNYAPAPLEDAAEHPRENWDGKVLNTSGTSIGVSKMSDVIQRRCKNVISKLRRRIDKEGPQIVPLLTDLWKRIENSGHLSGAANSLLDLRKIDQRVERFEYNGVIELVFDVQFMLKSAMQYFGFSHEVRSEARKVHDLFFDILKIAFPDTDFREARNALSFSGPVATSTSAPPSRQAVAGQSKRHKMINEVEPDATPPQKPPSRGPISSGEARSRIGSSSSTREQGQQDDPRLLTHPGELVICKKKRKDREKSAVKPGNGPGGPVSPPTIGRSTRSPGPGSIPKETRLSQQSTHQQGWANPPPQPVNSGSGMEQEKEQELHFIFNLRFVEPLHPNFIQNINDFDDESNDELELYVVLQAVMQELHALCAVAFVVIEVVLKSSRKKKNDKVDSLKQRRVWSPREEDCLISALLFIVNDGMKVDNSFKADVLLHGLANNDTCLEQMGLNILIGEAMDYSNSATQRPSDNSTKKKDKKRPRANDEVVEGLTMFANKLVDVLGTTNDKIEFIGKRMGYSHDLASKRASLNDELTKLPITVDERLDACDMFFSLTHDDRLRWVMRLLSRHAP</sequence>
<reference evidence="1 2" key="1">
    <citation type="journal article" date="2022" name="Plant J.">
        <title>Chromosome-level genome of Camellia lanceoleosa provides a valuable resource for understanding genome evolution and self-incompatibility.</title>
        <authorList>
            <person name="Gong W."/>
            <person name="Xiao S."/>
            <person name="Wang L."/>
            <person name="Liao Z."/>
            <person name="Chang Y."/>
            <person name="Mo W."/>
            <person name="Hu G."/>
            <person name="Li W."/>
            <person name="Zhao G."/>
            <person name="Zhu H."/>
            <person name="Hu X."/>
            <person name="Ji K."/>
            <person name="Xiang X."/>
            <person name="Song Q."/>
            <person name="Yuan D."/>
            <person name="Jin S."/>
            <person name="Zhang L."/>
        </authorList>
    </citation>
    <scope>NUCLEOTIDE SEQUENCE [LARGE SCALE GENOMIC DNA]</scope>
    <source>
        <strain evidence="1">SQ_2022a</strain>
    </source>
</reference>
<proteinExistence type="predicted"/>
<dbReference type="Proteomes" id="UP001060215">
    <property type="component" value="Chromosome 3"/>
</dbReference>
<keyword evidence="1" id="KW-0378">Hydrolase</keyword>